<dbReference type="Pfam" id="PF03568">
    <property type="entry name" value="Separin_C"/>
    <property type="match status" value="1"/>
</dbReference>
<sequence length="2047" mass="225620">MALPAQTETVRLGVSSPSTCSSTTVALLNNLLNTKPPATEAKKGTRAGSGKATRPGTGTLRVASKTSKPPGAPVLEVPGAQPTTLSARERSCLATEVVNAALKVLTEAIKSPLQQKGQSKDGQSAPKSTPGRNVVPHSASNAQQPLQPRSHNQIANPPAKSPGLSRTSSSSPAASSGLLAIAECARLGFSYLRSLQTTKAAGMEVPPLQLENGMSALVGKLIALGFEELAVKEIKILRRRLEIYRGEGNYEQDRAAKERRKDTELEKETLASYLRFENIGAEETVLTLIVATQMQIVKLIALSKRPANIEAALVHLSLNSPYAPANLILKLSGDASSATKAARQLEVLSQAVLSLCPSISVSEDALATNSKTNVSPPSAFRLQHLAFEIRLMWWRLSNHQGDLGKEILDPFGRCFGVFVRRSTLKSEEKYYIALTSFNAIAARLEKDGHDFKLSGVPPDTSKLPLFNIYKALGSLAQEAFLNEDAIRWTKETHRLLDGTAASDARRCSCLTRLASLTLRKAGPDPLDVDDIEILAHSLEHLTGSLRGDAGELDELLMDVSTLRRAAIGYLSRTNVESLDRKLVETCKSLVFTCLHFFIRYLGNPPGKGSDAKAIARFEQRRKSVLKTASSAIDSVLSVLKTAVSSDEACWETTDSALQDCVSLATRLDIPSGSEQEGIGATFVKMSNVYWAYYLKKRQPSTNCFEAQLLRCLRRSVEIIRHRPQAEKEMGFLAVKLERLGGIYQSLGRLEEAKDSFVDAVQEHIDNGILGAAAAAAMKRPFMKIWNGDDDVAILGRALAALVKIWFKGQESRTGFPFDNLLLPTEERATLLEWQLAVVARLLDTVDIMILCPAVRAISAELVQIYGSDFPIRRSRLNLLLLCMAANHPSLFTSDFVDRLVEEAAALMNFDGDFGNDKALSRYQHHLKASISVCLAFRSERLDAHGIRSAVTAWLGLVDSCHSWSAMSEVIDGTDIFLSQLQAAIDFFDMKGFGTYRIPALKLLAKVRELQEPIDSECLIKTLSELGLQYLRLGYSGKAGFALAKAEGYLEKLGGSSQAKLQWHLAYAEYLVDIGNIDKCDECLVVAEFTAECDPDILKNTKPSATISGRVKVNRLIADASYVYSLLAFEKGSLNEALAHAKRCVKLNYRAWAGMETRTNRKNYSSMAPGSDTELETSIDRSTLAASNLAVPPVVSTTHESLKGSIFWSLVMPLYRGLFQLSSLYVHQGLFQEAIYYSEQGLKIANAVQATYLISHNLAVSGDQWARSGNLRKGEELLTRAASLRAQLEKNKDDVNLRRWLGMLHGLQGKRKDEIAAYAEAQEVLEALMATSFINGLEDFPNPGPECGLEVSMSNLSLKKSISIREPITRNGRQASTRTKKPIATSNPKESVRHTNASGSECPQLLRLKGNLKRQKALTMMLQNKCELAASLLSDARSLPIGHHDIAQQRLGDAKYLLSRAIDEMSADAVFCVLQDSTISFPSVANALRPADKQLLDRSPGRQIRLSPNKLPSGVPLKAASKLKLSTTADFVDILRQARDNILEVLAVAIQLCPTSTIHTISSVLSGTVMLLSAVSPVRGKGSTHPHLATYAMEISKAVSLRRQREAIDVDRLSQESLKWPTLDTHCSTKDPSFPDIFQFQKEYIDVIPPTWTVISVSLSENKDELYISKLQAGLSPFIVRLPLCRHNSRDADEEVFNFSQGRAELCEIIDLANFSTRDARDMTRSGAKSEWWAEREALDDRLRDLLLNIENIWLGGFRGVFSRYPRQEELLSRFRSSFQKILDKHLPSRRKIGKRSKTNHFSLDPRILELFIGLGNPSKVKYDLDEPLTDLLYFVVDVLQFHGERNAYDEIDFDAIAVETQDALRCYHETASAEAVNNDDNHTILILDKPLHIFPWESLPCLEGVSVSRMPSIACLRDRILTQRRDARPDKPEGFYINRANGIYVLNPAGDLKATQAAFEDDLKALENWDSIVQREPAEAEMKAALESHDLFLYFGHGSGAQYIRSRTVKKLEKCAVALLMGCSSGALTDTGEFEPYGTPVNYAHAG</sequence>
<dbReference type="PROSITE" id="PS51700">
    <property type="entry name" value="SEPARIN"/>
    <property type="match status" value="1"/>
</dbReference>
<protein>
    <recommendedName>
        <fullName evidence="2">separase</fullName>
        <ecNumber evidence="2">3.4.22.49</ecNumber>
    </recommendedName>
</protein>
<feature type="compositionally biased region" description="Polar residues" evidence="5">
    <location>
        <begin position="138"/>
        <end position="155"/>
    </location>
</feature>
<evidence type="ECO:0000256" key="3">
    <source>
        <dbReference type="ARBA" id="ARBA00022801"/>
    </source>
</evidence>
<dbReference type="Gene3D" id="1.25.40.10">
    <property type="entry name" value="Tetratricopeptide repeat domain"/>
    <property type="match status" value="1"/>
</dbReference>
<name>A0A9P8L8U9_9PEZI</name>
<keyword evidence="4" id="KW-0159">Chromosome partition</keyword>
<feature type="compositionally biased region" description="Polar residues" evidence="5">
    <location>
        <begin position="1383"/>
        <end position="1398"/>
    </location>
</feature>
<dbReference type="GO" id="GO:0004197">
    <property type="term" value="F:cysteine-type endopeptidase activity"/>
    <property type="evidence" value="ECO:0007669"/>
    <property type="project" value="InterPro"/>
</dbReference>
<dbReference type="Proteomes" id="UP000750711">
    <property type="component" value="Unassembled WGS sequence"/>
</dbReference>
<dbReference type="GO" id="GO:0072686">
    <property type="term" value="C:mitotic spindle"/>
    <property type="evidence" value="ECO:0007669"/>
    <property type="project" value="TreeGrafter"/>
</dbReference>
<evidence type="ECO:0000313" key="7">
    <source>
        <dbReference type="EMBL" id="KAH0556438.1"/>
    </source>
</evidence>
<feature type="region of interest" description="Disordered" evidence="5">
    <location>
        <begin position="112"/>
        <end position="172"/>
    </location>
</feature>
<feature type="compositionally biased region" description="Polar residues" evidence="5">
    <location>
        <begin position="112"/>
        <end position="131"/>
    </location>
</feature>
<dbReference type="PANTHER" id="PTHR12792">
    <property type="entry name" value="EXTRA SPINDLE POLES 1-RELATED"/>
    <property type="match status" value="1"/>
</dbReference>
<evidence type="ECO:0000313" key="8">
    <source>
        <dbReference type="Proteomes" id="UP000750711"/>
    </source>
</evidence>
<feature type="region of interest" description="Disordered" evidence="5">
    <location>
        <begin position="34"/>
        <end position="86"/>
    </location>
</feature>
<keyword evidence="3" id="KW-0378">Hydrolase</keyword>
<comment type="caution">
    <text evidence="7">The sequence shown here is derived from an EMBL/GenBank/DDBJ whole genome shotgun (WGS) entry which is preliminary data.</text>
</comment>
<keyword evidence="8" id="KW-1185">Reference proteome</keyword>
<dbReference type="GO" id="GO:0005737">
    <property type="term" value="C:cytoplasm"/>
    <property type="evidence" value="ECO:0007669"/>
    <property type="project" value="TreeGrafter"/>
</dbReference>
<dbReference type="EMBL" id="JAGHQM010001094">
    <property type="protein sequence ID" value="KAH0556438.1"/>
    <property type="molecule type" value="Genomic_DNA"/>
</dbReference>
<organism evidence="7 8">
    <name type="scientific">Trichoglossum hirsutum</name>
    <dbReference type="NCBI Taxonomy" id="265104"/>
    <lineage>
        <taxon>Eukaryota</taxon>
        <taxon>Fungi</taxon>
        <taxon>Dikarya</taxon>
        <taxon>Ascomycota</taxon>
        <taxon>Pezizomycotina</taxon>
        <taxon>Geoglossomycetes</taxon>
        <taxon>Geoglossales</taxon>
        <taxon>Geoglossaceae</taxon>
        <taxon>Trichoglossum</taxon>
    </lineage>
</organism>
<dbReference type="GO" id="GO:0051307">
    <property type="term" value="P:meiotic chromosome separation"/>
    <property type="evidence" value="ECO:0007669"/>
    <property type="project" value="TreeGrafter"/>
</dbReference>
<dbReference type="GO" id="GO:0044732">
    <property type="term" value="C:mitotic spindle pole body"/>
    <property type="evidence" value="ECO:0007669"/>
    <property type="project" value="TreeGrafter"/>
</dbReference>
<dbReference type="PANTHER" id="PTHR12792:SF0">
    <property type="entry name" value="SEPARIN"/>
    <property type="match status" value="1"/>
</dbReference>
<gene>
    <name evidence="7" type="ORF">GP486_005645</name>
</gene>
<dbReference type="InterPro" id="IPR011990">
    <property type="entry name" value="TPR-like_helical_dom_sf"/>
</dbReference>
<dbReference type="GO" id="GO:0005634">
    <property type="term" value="C:nucleus"/>
    <property type="evidence" value="ECO:0007669"/>
    <property type="project" value="InterPro"/>
</dbReference>
<reference evidence="7" key="1">
    <citation type="submission" date="2021-03" db="EMBL/GenBank/DDBJ databases">
        <title>Comparative genomics and phylogenomic investigation of the class Geoglossomycetes provide insights into ecological specialization and systematics.</title>
        <authorList>
            <person name="Melie T."/>
            <person name="Pirro S."/>
            <person name="Miller A.N."/>
            <person name="Quandt A."/>
        </authorList>
    </citation>
    <scope>NUCLEOTIDE SEQUENCE</scope>
    <source>
        <strain evidence="7">CAQ_001_2017</strain>
    </source>
</reference>
<accession>A0A9P8L8U9</accession>
<evidence type="ECO:0000256" key="5">
    <source>
        <dbReference type="SAM" id="MobiDB-lite"/>
    </source>
</evidence>
<dbReference type="InterPro" id="IPR030397">
    <property type="entry name" value="SEPARIN_core_dom"/>
</dbReference>
<comment type="catalytic activity">
    <reaction evidence="1">
        <text>All bonds known to be hydrolyzed by this endopeptidase have arginine in P1 and an acidic residue in P4. P6 is often occupied by an acidic residue or by a hydroxy-amino-acid residue, the phosphorylation of which enhances cleavage.</text>
        <dbReference type="EC" id="3.4.22.49"/>
    </reaction>
</comment>
<dbReference type="InterPro" id="IPR005314">
    <property type="entry name" value="Peptidase_C50"/>
</dbReference>
<feature type="compositionally biased region" description="Low complexity" evidence="5">
    <location>
        <begin position="161"/>
        <end position="172"/>
    </location>
</feature>
<dbReference type="EC" id="3.4.22.49" evidence="2"/>
<feature type="domain" description="Peptidase C50" evidence="6">
    <location>
        <begin position="1939"/>
        <end position="2034"/>
    </location>
</feature>
<evidence type="ECO:0000259" key="6">
    <source>
        <dbReference type="PROSITE" id="PS51700"/>
    </source>
</evidence>
<evidence type="ECO:0000256" key="2">
    <source>
        <dbReference type="ARBA" id="ARBA00012489"/>
    </source>
</evidence>
<feature type="non-terminal residue" evidence="7">
    <location>
        <position position="2047"/>
    </location>
</feature>
<evidence type="ECO:0000256" key="1">
    <source>
        <dbReference type="ARBA" id="ARBA00000451"/>
    </source>
</evidence>
<proteinExistence type="predicted"/>
<evidence type="ECO:0000256" key="4">
    <source>
        <dbReference type="ARBA" id="ARBA00022829"/>
    </source>
</evidence>
<dbReference type="SUPFAM" id="SSF48452">
    <property type="entry name" value="TPR-like"/>
    <property type="match status" value="1"/>
</dbReference>
<feature type="region of interest" description="Disordered" evidence="5">
    <location>
        <begin position="1368"/>
        <end position="1398"/>
    </location>
</feature>
<dbReference type="GO" id="GO:0006508">
    <property type="term" value="P:proteolysis"/>
    <property type="evidence" value="ECO:0007669"/>
    <property type="project" value="InterPro"/>
</dbReference>